<dbReference type="Pfam" id="PF04055">
    <property type="entry name" value="Radical_SAM"/>
    <property type="match status" value="1"/>
</dbReference>
<evidence type="ECO:0000256" key="9">
    <source>
        <dbReference type="ARBA" id="ARBA00023002"/>
    </source>
</evidence>
<feature type="binding site" evidence="16">
    <location>
        <begin position="65"/>
        <end position="67"/>
    </location>
    <ligand>
        <name>S-adenosyl-L-methionine</name>
        <dbReference type="ChEBI" id="CHEBI:59789"/>
        <label>2</label>
    </ligand>
</feature>
<evidence type="ECO:0000256" key="17">
    <source>
        <dbReference type="PIRSR" id="PIRSR000167-2"/>
    </source>
</evidence>
<dbReference type="PIRSF" id="PIRSF000167">
    <property type="entry name" value="HemN"/>
    <property type="match status" value="1"/>
</dbReference>
<feature type="domain" description="Radical SAM core" evidence="18">
    <location>
        <begin position="44"/>
        <end position="286"/>
    </location>
</feature>
<evidence type="ECO:0000256" key="13">
    <source>
        <dbReference type="ARBA" id="ARBA00024295"/>
    </source>
</evidence>
<dbReference type="GO" id="GO:0005737">
    <property type="term" value="C:cytoplasm"/>
    <property type="evidence" value="ECO:0007669"/>
    <property type="project" value="UniProtKB-SubCell"/>
</dbReference>
<dbReference type="AlphaFoldDB" id="A0A1M7TJT7"/>
<keyword evidence="5 15" id="KW-0004">4Fe-4S</keyword>
<feature type="binding site" evidence="16">
    <location>
        <position position="110"/>
    </location>
    <ligand>
        <name>S-adenosyl-L-methionine</name>
        <dbReference type="ChEBI" id="CHEBI:59789"/>
        <label>1</label>
    </ligand>
</feature>
<evidence type="ECO:0000256" key="6">
    <source>
        <dbReference type="ARBA" id="ARBA00022490"/>
    </source>
</evidence>
<evidence type="ECO:0000256" key="5">
    <source>
        <dbReference type="ARBA" id="ARBA00022485"/>
    </source>
</evidence>
<protein>
    <recommendedName>
        <fullName evidence="15">Coproporphyrinogen-III oxidase</fullName>
        <ecNumber evidence="15">1.3.98.3</ecNumber>
    </recommendedName>
</protein>
<dbReference type="OrthoDB" id="9808022at2"/>
<dbReference type="InterPro" id="IPR023404">
    <property type="entry name" value="rSAM_horseshoe"/>
</dbReference>
<dbReference type="NCBIfam" id="TIGR00538">
    <property type="entry name" value="hemN"/>
    <property type="match status" value="1"/>
</dbReference>
<dbReference type="CDD" id="cd01335">
    <property type="entry name" value="Radical_SAM"/>
    <property type="match status" value="1"/>
</dbReference>
<comment type="catalytic activity">
    <reaction evidence="14 15">
        <text>coproporphyrinogen III + 2 S-adenosyl-L-methionine = protoporphyrinogen IX + 2 5'-deoxyadenosine + 2 L-methionine + 2 CO2</text>
        <dbReference type="Rhea" id="RHEA:15425"/>
        <dbReference type="ChEBI" id="CHEBI:16526"/>
        <dbReference type="ChEBI" id="CHEBI:17319"/>
        <dbReference type="ChEBI" id="CHEBI:57307"/>
        <dbReference type="ChEBI" id="CHEBI:57309"/>
        <dbReference type="ChEBI" id="CHEBI:57844"/>
        <dbReference type="ChEBI" id="CHEBI:59789"/>
        <dbReference type="EC" id="1.3.98.3"/>
    </reaction>
</comment>
<comment type="function">
    <text evidence="13">Involved in the heme biosynthesis. Catalyzes the anaerobic oxidative decarboxylation of propionate groups of rings A and B of coproporphyrinogen III to yield the vinyl groups in protoporphyrinogen IX.</text>
</comment>
<proteinExistence type="inferred from homology"/>
<dbReference type="Proteomes" id="UP000184066">
    <property type="component" value="Unassembled WGS sequence"/>
</dbReference>
<sequence length="460" mass="49930">MEPNSSSDALRALSRRAPRYTSYPTAPHFTDAVGPQDAARWLAALPDEPVSLYLHIPFCDTLCWFCACRTQGATRHAPVARYLAHLTAEAAHLARLAPGRLRAARMHWGGGSPTVLTPDEIESLAAALRAAFELTDDAEIAVEIDPRDMTPERLDAFARIGLNRASIGVQDFDPVVQKAINRMQGWEMTRDVIEGLRARGVRGVNIDALYGLPFQTESSLRATLERLIALRPDRVALYGYAHVPWMARRQRAIPAEALPGPAERMAQAALAAELLTAAGYEAVGIDHFALPEDGLARAAREGRLRRNFQGYTDDPHPTLIGMGASAISRAPQGYWQNAAATSEYQNRIGAGALAVARGRALSLDDRVRAHAIERIMCDFRFDGAELRARFGDFAEPCLAIARALIAGTGGEPASALAGRLRQTGPESFELPPESRPFARLAAAAFDAYLELGAARHSQVV</sequence>
<dbReference type="EC" id="1.3.98.3" evidence="15"/>
<keyword evidence="7 15" id="KW-0949">S-adenosyl-L-methionine</keyword>
<feature type="binding site" evidence="16">
    <location>
        <position position="182"/>
    </location>
    <ligand>
        <name>S-adenosyl-L-methionine</name>
        <dbReference type="ChEBI" id="CHEBI:59789"/>
        <label>2</label>
    </ligand>
</feature>
<accession>A0A1M7TJT7</accession>
<feature type="binding site" evidence="16">
    <location>
        <position position="327"/>
    </location>
    <ligand>
        <name>S-adenosyl-L-methionine</name>
        <dbReference type="ChEBI" id="CHEBI:59789"/>
        <label>1</label>
    </ligand>
</feature>
<dbReference type="PANTHER" id="PTHR13932:SF6">
    <property type="entry name" value="OXYGEN-INDEPENDENT COPROPORPHYRINOGEN III OXIDASE"/>
    <property type="match status" value="1"/>
</dbReference>
<evidence type="ECO:0000256" key="10">
    <source>
        <dbReference type="ARBA" id="ARBA00023004"/>
    </source>
</evidence>
<comment type="subunit">
    <text evidence="4">Monomer.</text>
</comment>
<name>A0A1M7TJT7_9RHOB</name>
<evidence type="ECO:0000256" key="2">
    <source>
        <dbReference type="ARBA" id="ARBA00004785"/>
    </source>
</evidence>
<dbReference type="Gene3D" id="3.80.30.20">
    <property type="entry name" value="tm_1862 like domain"/>
    <property type="match status" value="1"/>
</dbReference>
<keyword evidence="11 15" id="KW-0411">Iron-sulfur</keyword>
<evidence type="ECO:0000313" key="19">
    <source>
        <dbReference type="EMBL" id="SHN70981.1"/>
    </source>
</evidence>
<dbReference type="SFLD" id="SFLDG01065">
    <property type="entry name" value="anaerobic_coproporphyrinogen-I"/>
    <property type="match status" value="1"/>
</dbReference>
<evidence type="ECO:0000313" key="20">
    <source>
        <dbReference type="Proteomes" id="UP000184066"/>
    </source>
</evidence>
<dbReference type="PANTHER" id="PTHR13932">
    <property type="entry name" value="COPROPORPHYRINIGEN III OXIDASE"/>
    <property type="match status" value="1"/>
</dbReference>
<dbReference type="GO" id="GO:0051539">
    <property type="term" value="F:4 iron, 4 sulfur cluster binding"/>
    <property type="evidence" value="ECO:0007669"/>
    <property type="project" value="UniProtKB-KW"/>
</dbReference>
<feature type="binding site" evidence="16">
    <location>
        <position position="143"/>
    </location>
    <ligand>
        <name>S-adenosyl-L-methionine</name>
        <dbReference type="ChEBI" id="CHEBI:59789"/>
        <label>1</label>
    </ligand>
</feature>
<evidence type="ECO:0000256" key="11">
    <source>
        <dbReference type="ARBA" id="ARBA00023014"/>
    </source>
</evidence>
<evidence type="ECO:0000256" key="15">
    <source>
        <dbReference type="PIRNR" id="PIRNR000167"/>
    </source>
</evidence>
<evidence type="ECO:0000259" key="18">
    <source>
        <dbReference type="PROSITE" id="PS51918"/>
    </source>
</evidence>
<feature type="binding site" evidence="16">
    <location>
        <position position="207"/>
    </location>
    <ligand>
        <name>S-adenosyl-L-methionine</name>
        <dbReference type="ChEBI" id="CHEBI:59789"/>
        <label>2</label>
    </ligand>
</feature>
<dbReference type="GO" id="GO:0051989">
    <property type="term" value="F:coproporphyrinogen dehydrogenase activity"/>
    <property type="evidence" value="ECO:0007669"/>
    <property type="project" value="UniProtKB-EC"/>
</dbReference>
<evidence type="ECO:0000256" key="16">
    <source>
        <dbReference type="PIRSR" id="PIRSR000167-1"/>
    </source>
</evidence>
<organism evidence="19 20">
    <name type="scientific">Oceanicella actignis</name>
    <dbReference type="NCBI Taxonomy" id="1189325"/>
    <lineage>
        <taxon>Bacteria</taxon>
        <taxon>Pseudomonadati</taxon>
        <taxon>Pseudomonadota</taxon>
        <taxon>Alphaproteobacteria</taxon>
        <taxon>Rhodobacterales</taxon>
        <taxon>Paracoccaceae</taxon>
        <taxon>Oceanicella</taxon>
    </lineage>
</organism>
<dbReference type="UniPathway" id="UPA00251">
    <property type="reaction ID" value="UER00323"/>
</dbReference>
<comment type="subcellular location">
    <subcellularLocation>
        <location evidence="1 15">Cytoplasm</location>
    </subcellularLocation>
</comment>
<feature type="binding site" evidence="16">
    <location>
        <position position="53"/>
    </location>
    <ligand>
        <name>S-adenosyl-L-methionine</name>
        <dbReference type="ChEBI" id="CHEBI:59789"/>
        <label>1</label>
    </ligand>
</feature>
<evidence type="ECO:0000256" key="8">
    <source>
        <dbReference type="ARBA" id="ARBA00022723"/>
    </source>
</evidence>
<dbReference type="Gene3D" id="1.10.10.920">
    <property type="match status" value="1"/>
</dbReference>
<gene>
    <name evidence="19" type="ORF">SAMN05216200_10766</name>
</gene>
<dbReference type="GO" id="GO:0006782">
    <property type="term" value="P:protoporphyrinogen IX biosynthetic process"/>
    <property type="evidence" value="ECO:0007669"/>
    <property type="project" value="UniProtKB-UniPathway"/>
</dbReference>
<keyword evidence="20" id="KW-1185">Reference proteome</keyword>
<dbReference type="InterPro" id="IPR034505">
    <property type="entry name" value="Coproporphyrinogen-III_oxidase"/>
</dbReference>
<evidence type="ECO:0000256" key="1">
    <source>
        <dbReference type="ARBA" id="ARBA00004496"/>
    </source>
</evidence>
<evidence type="ECO:0000256" key="12">
    <source>
        <dbReference type="ARBA" id="ARBA00023244"/>
    </source>
</evidence>
<feature type="binding site" evidence="17">
    <location>
        <position position="63"/>
    </location>
    <ligand>
        <name>[4Fe-4S] cluster</name>
        <dbReference type="ChEBI" id="CHEBI:49883"/>
        <note>4Fe-4S-S-AdoMet</note>
    </ligand>
</feature>
<keyword evidence="9 15" id="KW-0560">Oxidoreductase</keyword>
<dbReference type="InterPro" id="IPR006638">
    <property type="entry name" value="Elp3/MiaA/NifB-like_rSAM"/>
</dbReference>
<feature type="binding site" evidence="16">
    <location>
        <position position="170"/>
    </location>
    <ligand>
        <name>S-adenosyl-L-methionine</name>
        <dbReference type="ChEBI" id="CHEBI:59789"/>
        <label>2</label>
    </ligand>
</feature>
<dbReference type="SFLD" id="SFLDS00029">
    <property type="entry name" value="Radical_SAM"/>
    <property type="match status" value="1"/>
</dbReference>
<dbReference type="STRING" id="1189325.SAMN04488119_10767"/>
<dbReference type="EMBL" id="FRDL01000007">
    <property type="protein sequence ID" value="SHN70981.1"/>
    <property type="molecule type" value="Genomic_DNA"/>
</dbReference>
<reference evidence="19 20" key="1">
    <citation type="submission" date="2016-12" db="EMBL/GenBank/DDBJ databases">
        <authorList>
            <person name="Song W.-J."/>
            <person name="Kurnit D.M."/>
        </authorList>
    </citation>
    <scope>NUCLEOTIDE SEQUENCE [LARGE SCALE GENOMIC DNA]</scope>
    <source>
        <strain evidence="19 20">CGMCC 1.10808</strain>
    </source>
</reference>
<keyword evidence="6 15" id="KW-0963">Cytoplasm</keyword>
<dbReference type="InterPro" id="IPR004558">
    <property type="entry name" value="Coprogen_oxidase_HemN"/>
</dbReference>
<feature type="binding site" evidence="17">
    <location>
        <position position="66"/>
    </location>
    <ligand>
        <name>[4Fe-4S] cluster</name>
        <dbReference type="ChEBI" id="CHEBI:49883"/>
        <note>4Fe-4S-S-AdoMet</note>
    </ligand>
</feature>
<dbReference type="SMART" id="SM00729">
    <property type="entry name" value="Elp3"/>
    <property type="match status" value="1"/>
</dbReference>
<comment type="similarity">
    <text evidence="3 15">Belongs to the anaerobic coproporphyrinogen-III oxidase family.</text>
</comment>
<evidence type="ECO:0000256" key="7">
    <source>
        <dbReference type="ARBA" id="ARBA00022691"/>
    </source>
</evidence>
<comment type="cofactor">
    <cofactor evidence="15 17">
        <name>[4Fe-4S] cluster</name>
        <dbReference type="ChEBI" id="CHEBI:49883"/>
    </cofactor>
    <text evidence="15 17">Binds 1 [4Fe-4S] cluster. The cluster is coordinated with 3 cysteines and an exchangeable S-adenosyl-L-methionine.</text>
</comment>
<dbReference type="GO" id="GO:0004109">
    <property type="term" value="F:coproporphyrinogen oxidase activity"/>
    <property type="evidence" value="ECO:0007669"/>
    <property type="project" value="InterPro"/>
</dbReference>
<comment type="pathway">
    <text evidence="2 15">Porphyrin-containing compound metabolism; protoporphyrin-IX biosynthesis; protoporphyrinogen-IX from coproporphyrinogen-III (AdoMet route): step 1/1.</text>
</comment>
<evidence type="ECO:0000256" key="14">
    <source>
        <dbReference type="ARBA" id="ARBA00048321"/>
    </source>
</evidence>
<dbReference type="InterPro" id="IPR007197">
    <property type="entry name" value="rSAM"/>
</dbReference>
<dbReference type="GO" id="GO:0046872">
    <property type="term" value="F:metal ion binding"/>
    <property type="evidence" value="ECO:0007669"/>
    <property type="project" value="UniProtKB-KW"/>
</dbReference>
<evidence type="ECO:0000256" key="3">
    <source>
        <dbReference type="ARBA" id="ARBA00005493"/>
    </source>
</evidence>
<dbReference type="PROSITE" id="PS51918">
    <property type="entry name" value="RADICAL_SAM"/>
    <property type="match status" value="1"/>
</dbReference>
<keyword evidence="12 15" id="KW-0627">Porphyrin biosynthesis</keyword>
<feature type="binding site" evidence="16">
    <location>
        <position position="241"/>
    </location>
    <ligand>
        <name>S-adenosyl-L-methionine</name>
        <dbReference type="ChEBI" id="CHEBI:59789"/>
        <label>2</label>
    </ligand>
</feature>
<dbReference type="RefSeq" id="WP_072747695.1">
    <property type="nucleotide sequence ID" value="NZ_FOHL01000007.1"/>
</dbReference>
<keyword evidence="8 15" id="KW-0479">Metal-binding</keyword>
<feature type="binding site" evidence="17">
    <location>
        <position position="59"/>
    </location>
    <ligand>
        <name>[4Fe-4S] cluster</name>
        <dbReference type="ChEBI" id="CHEBI:49883"/>
        <note>4Fe-4S-S-AdoMet</note>
    </ligand>
</feature>
<evidence type="ECO:0000256" key="4">
    <source>
        <dbReference type="ARBA" id="ARBA00011245"/>
    </source>
</evidence>
<dbReference type="InterPro" id="IPR058240">
    <property type="entry name" value="rSAM_sf"/>
</dbReference>
<keyword evidence="10 15" id="KW-0408">Iron</keyword>
<dbReference type="SUPFAM" id="SSF102114">
    <property type="entry name" value="Radical SAM enzymes"/>
    <property type="match status" value="1"/>
</dbReference>